<keyword evidence="4" id="KW-0233">DNA recombination</keyword>
<dbReference type="PANTHER" id="PTHR30349:SF41">
    <property type="entry name" value="INTEGRASE_RECOMBINASE PROTEIN MJ0367-RELATED"/>
    <property type="match status" value="1"/>
</dbReference>
<proteinExistence type="inferred from homology"/>
<dbReference type="EMBL" id="BASM01000021">
    <property type="protein sequence ID" value="GAD26699.1"/>
    <property type="molecule type" value="Genomic_DNA"/>
</dbReference>
<keyword evidence="2" id="KW-0229">DNA integration</keyword>
<sequence>MRFPKPHPCIFYSGYLQWLNMKVVRIGTTYNLRRWVPLDLRKILGKNEMWHSLETSDKEIAKVRGCAIFGITSQFFSVVRTMNDKSYLYDDMQDIADGYSNKDVIKDIIDTYEAHINELRIQYKLQQAEHYMQRMEDYQKYKKVENIINVAKPELDAVLSYMKEHKDFNAYDSIQKMQQQFMDIQGWVKPPEKKRSPAFSVAVDEYLKAHSEKMNDSDSRGFRNTAQRFIEICGDHDIRDYTGEDSGKFKELMEKMPENYGKSSKDVRTVQELVAYCQKSKLPRISEKTIKNHFARLSAIWRYYLLRELVDRNIFVGWKFDAKPKIKRIRWNDEQLQVLASAQWNSTVISRQTYGYIVGLGAYCGMRLEEICRIRTEDIQEIRGITCILIREHTARKNRPWESWNPKTEAGERVVPIGNALINAGFLDFVNNNKKSYYLFGELKFSGKDKKRSQQFQQSFSKFKLKHGIPRGVDFHSFRHNVATKLRNISDSGDGGLREVWIDNFLGHEGQNRSVGNTIYLDEIDVENLKKVADSVIYPDFWTVERIVQ</sequence>
<dbReference type="Proteomes" id="UP000018209">
    <property type="component" value="Unassembled WGS sequence"/>
</dbReference>
<reference evidence="6 7" key="1">
    <citation type="submission" date="2013-08" db="EMBL/GenBank/DDBJ databases">
        <title>Gluconobacter thailandicus NBRC 3257 whole genome sequence.</title>
        <authorList>
            <person name="Matsutani M."/>
            <person name="Yakushi T."/>
            <person name="Matsushita K."/>
        </authorList>
    </citation>
    <scope>NUCLEOTIDE SEQUENCE [LARGE SCALE GENOMIC DNA]</scope>
    <source>
        <strain evidence="6 7">NBRC 3257</strain>
    </source>
</reference>
<dbReference type="Pfam" id="PF00589">
    <property type="entry name" value="Phage_integrase"/>
    <property type="match status" value="1"/>
</dbReference>
<organism evidence="6 7">
    <name type="scientific">Gluconobacter thailandicus NBRC 3257</name>
    <dbReference type="NCBI Taxonomy" id="1381097"/>
    <lineage>
        <taxon>Bacteria</taxon>
        <taxon>Pseudomonadati</taxon>
        <taxon>Pseudomonadota</taxon>
        <taxon>Alphaproteobacteria</taxon>
        <taxon>Acetobacterales</taxon>
        <taxon>Acetobacteraceae</taxon>
        <taxon>Gluconobacter</taxon>
    </lineage>
</organism>
<dbReference type="Gene3D" id="1.10.443.10">
    <property type="entry name" value="Intergrase catalytic core"/>
    <property type="match status" value="1"/>
</dbReference>
<keyword evidence="3" id="KW-0238">DNA-binding</keyword>
<name>A0ABQ0IWW8_GLUTH</name>
<comment type="similarity">
    <text evidence="1">Belongs to the 'phage' integrase family.</text>
</comment>
<evidence type="ECO:0000256" key="3">
    <source>
        <dbReference type="ARBA" id="ARBA00023125"/>
    </source>
</evidence>
<evidence type="ECO:0000256" key="4">
    <source>
        <dbReference type="ARBA" id="ARBA00023172"/>
    </source>
</evidence>
<evidence type="ECO:0000313" key="6">
    <source>
        <dbReference type="EMBL" id="GAD26699.1"/>
    </source>
</evidence>
<evidence type="ECO:0000256" key="2">
    <source>
        <dbReference type="ARBA" id="ARBA00022908"/>
    </source>
</evidence>
<dbReference type="PROSITE" id="PS51898">
    <property type="entry name" value="TYR_RECOMBINASE"/>
    <property type="match status" value="1"/>
</dbReference>
<dbReference type="InterPro" id="IPR046668">
    <property type="entry name" value="DUF6538"/>
</dbReference>
<comment type="caution">
    <text evidence="6">The sequence shown here is derived from an EMBL/GenBank/DDBJ whole genome shotgun (WGS) entry which is preliminary data.</text>
</comment>
<evidence type="ECO:0000259" key="5">
    <source>
        <dbReference type="PROSITE" id="PS51898"/>
    </source>
</evidence>
<dbReference type="Pfam" id="PF20172">
    <property type="entry name" value="DUF6538"/>
    <property type="match status" value="1"/>
</dbReference>
<keyword evidence="7" id="KW-1185">Reference proteome</keyword>
<dbReference type="SUPFAM" id="SSF56349">
    <property type="entry name" value="DNA breaking-rejoining enzymes"/>
    <property type="match status" value="1"/>
</dbReference>
<dbReference type="InterPro" id="IPR011010">
    <property type="entry name" value="DNA_brk_join_enz"/>
</dbReference>
<feature type="domain" description="Tyr recombinase" evidence="5">
    <location>
        <begin position="324"/>
        <end position="534"/>
    </location>
</feature>
<dbReference type="InterPro" id="IPR002104">
    <property type="entry name" value="Integrase_catalytic"/>
</dbReference>
<accession>A0ABQ0IWW8</accession>
<gene>
    <name evidence="6" type="ORF">NBRC3257_1698</name>
</gene>
<protein>
    <submittedName>
        <fullName evidence="6">Phage integrase</fullName>
    </submittedName>
</protein>
<dbReference type="InterPro" id="IPR050090">
    <property type="entry name" value="Tyrosine_recombinase_XerCD"/>
</dbReference>
<evidence type="ECO:0000256" key="1">
    <source>
        <dbReference type="ARBA" id="ARBA00008857"/>
    </source>
</evidence>
<evidence type="ECO:0000313" key="7">
    <source>
        <dbReference type="Proteomes" id="UP000018209"/>
    </source>
</evidence>
<dbReference type="InterPro" id="IPR013762">
    <property type="entry name" value="Integrase-like_cat_sf"/>
</dbReference>
<dbReference type="PANTHER" id="PTHR30349">
    <property type="entry name" value="PHAGE INTEGRASE-RELATED"/>
    <property type="match status" value="1"/>
</dbReference>